<dbReference type="PANTHER" id="PTHR42718:SF9">
    <property type="entry name" value="MAJOR FACILITATOR SUPERFAMILY MULTIDRUG TRANSPORTER MFSC"/>
    <property type="match status" value="1"/>
</dbReference>
<evidence type="ECO:0000256" key="3">
    <source>
        <dbReference type="ARBA" id="ARBA00022448"/>
    </source>
</evidence>
<dbReference type="InterPro" id="IPR011701">
    <property type="entry name" value="MFS"/>
</dbReference>
<name>A0A1Y2DZQ7_9FUNG</name>
<comment type="caution">
    <text evidence="10">The sequence shown here is derived from an EMBL/GenBank/DDBJ whole genome shotgun (WGS) entry which is preliminary data.</text>
</comment>
<dbReference type="InterPro" id="IPR020846">
    <property type="entry name" value="MFS_dom"/>
</dbReference>
<keyword evidence="3" id="KW-0813">Transport</keyword>
<accession>A0A1Y2DZQ7</accession>
<dbReference type="GO" id="GO:0005886">
    <property type="term" value="C:plasma membrane"/>
    <property type="evidence" value="ECO:0007669"/>
    <property type="project" value="UniProtKB-SubCell"/>
</dbReference>
<dbReference type="EMBL" id="MCOG01000054">
    <property type="protein sequence ID" value="ORY64586.1"/>
    <property type="molecule type" value="Genomic_DNA"/>
</dbReference>
<feature type="transmembrane region" description="Helical" evidence="8">
    <location>
        <begin position="205"/>
        <end position="226"/>
    </location>
</feature>
<evidence type="ECO:0000256" key="6">
    <source>
        <dbReference type="ARBA" id="ARBA00022989"/>
    </source>
</evidence>
<feature type="transmembrane region" description="Helical" evidence="8">
    <location>
        <begin position="147"/>
        <end position="166"/>
    </location>
</feature>
<feature type="transmembrane region" description="Helical" evidence="8">
    <location>
        <begin position="273"/>
        <end position="294"/>
    </location>
</feature>
<evidence type="ECO:0000256" key="4">
    <source>
        <dbReference type="ARBA" id="ARBA00022475"/>
    </source>
</evidence>
<dbReference type="STRING" id="1754190.A0A1Y2DZQ7"/>
<dbReference type="PRINTS" id="PR01036">
    <property type="entry name" value="TCRTETB"/>
</dbReference>
<dbReference type="Gene3D" id="1.20.1250.20">
    <property type="entry name" value="MFS general substrate transporter like domains"/>
    <property type="match status" value="1"/>
</dbReference>
<proteinExistence type="inferred from homology"/>
<feature type="transmembrane region" description="Helical" evidence="8">
    <location>
        <begin position="86"/>
        <end position="109"/>
    </location>
</feature>
<dbReference type="Pfam" id="PF07690">
    <property type="entry name" value="MFS_1"/>
    <property type="match status" value="1"/>
</dbReference>
<sequence length="566" mass="62267">MDNLIKTEGKKVSDKKRTSIFLNINVSCIATSMLGTALTTALPPIMEDLNMTVNTAQWLTSGFILFLAVMTPFTAYLISRFRTKRLYCIAIGFFIVGLTICACSNSFWMMMLGRIIQGCGNGLLSSMAQVIILTIFPPERIGTIMGWYGLSIGVAPIISPTIAGILVDSVGWRMIFIIAIAIMSISLICAVFVFEDVLPTMNKHFDVISLFFSALAFGGVTLAVGNMGTYKFVSWEVLFALIVGLVTSVIFAYRQLHIEVPFLDIRVLKNWDFSVSLTATVVIQLIFMGTSIIVPVYIQQIKGESATISGLVTLPGSLVWTVISPFAGKIYDKIGMKLLFIIGSVILIFSNLPIFFISIHHSVWIFSGINVFRSLACGALLMPLVTWAMKDIPKIKASDATALYNSIRFIAGAVASALFISVMTKISNASVGKKESPQMYGINVVFLIMTFLSVILLLIGIFGCKEKFIKKRVIEEEKAVKEMTMKSFSDVEIDIDKEKTLDNISVKEGSENGTVIDIDNEISIDDLSVKDKSDADTIIDNDISLKIESSKDEKDDTIEVINTEKN</sequence>
<dbReference type="Proteomes" id="UP000193920">
    <property type="component" value="Unassembled WGS sequence"/>
</dbReference>
<comment type="similarity">
    <text evidence="2">Belongs to the major facilitator superfamily. EmrB family.</text>
</comment>
<feature type="transmembrane region" description="Helical" evidence="8">
    <location>
        <begin position="58"/>
        <end position="79"/>
    </location>
</feature>
<feature type="transmembrane region" description="Helical" evidence="8">
    <location>
        <begin position="401"/>
        <end position="420"/>
    </location>
</feature>
<dbReference type="SUPFAM" id="SSF103473">
    <property type="entry name" value="MFS general substrate transporter"/>
    <property type="match status" value="1"/>
</dbReference>
<feature type="transmembrane region" description="Helical" evidence="8">
    <location>
        <begin position="306"/>
        <end position="326"/>
    </location>
</feature>
<dbReference type="InterPro" id="IPR036259">
    <property type="entry name" value="MFS_trans_sf"/>
</dbReference>
<feature type="transmembrane region" description="Helical" evidence="8">
    <location>
        <begin position="115"/>
        <end position="135"/>
    </location>
</feature>
<evidence type="ECO:0000256" key="5">
    <source>
        <dbReference type="ARBA" id="ARBA00022692"/>
    </source>
</evidence>
<gene>
    <name evidence="10" type="ORF">LY90DRAFT_700865</name>
</gene>
<reference evidence="10 11" key="1">
    <citation type="submission" date="2016-08" db="EMBL/GenBank/DDBJ databases">
        <title>A Parts List for Fungal Cellulosomes Revealed by Comparative Genomics.</title>
        <authorList>
            <consortium name="DOE Joint Genome Institute"/>
            <person name="Haitjema C.H."/>
            <person name="Gilmore S.P."/>
            <person name="Henske J.K."/>
            <person name="Solomon K.V."/>
            <person name="De Groot R."/>
            <person name="Kuo A."/>
            <person name="Mondo S.J."/>
            <person name="Salamov A.A."/>
            <person name="Labutti K."/>
            <person name="Zhao Z."/>
            <person name="Chiniquy J."/>
            <person name="Barry K."/>
            <person name="Brewer H.M."/>
            <person name="Purvine S.O."/>
            <person name="Wright A.T."/>
            <person name="Boxma B."/>
            <person name="Van Alen T."/>
            <person name="Hackstein J.H."/>
            <person name="Baker S.E."/>
            <person name="Grigoriev I.V."/>
            <person name="O'Malley M.A."/>
        </authorList>
    </citation>
    <scope>NUCLEOTIDE SEQUENCE [LARGE SCALE GENOMIC DNA]</scope>
    <source>
        <strain evidence="10 11">G1</strain>
    </source>
</reference>
<dbReference type="AlphaFoldDB" id="A0A1Y2DZQ7"/>
<dbReference type="PROSITE" id="PS50850">
    <property type="entry name" value="MFS"/>
    <property type="match status" value="1"/>
</dbReference>
<keyword evidence="6 8" id="KW-1133">Transmembrane helix</keyword>
<dbReference type="GO" id="GO:0022857">
    <property type="term" value="F:transmembrane transporter activity"/>
    <property type="evidence" value="ECO:0007669"/>
    <property type="project" value="InterPro"/>
</dbReference>
<organism evidence="10 11">
    <name type="scientific">Neocallimastix californiae</name>
    <dbReference type="NCBI Taxonomy" id="1754190"/>
    <lineage>
        <taxon>Eukaryota</taxon>
        <taxon>Fungi</taxon>
        <taxon>Fungi incertae sedis</taxon>
        <taxon>Chytridiomycota</taxon>
        <taxon>Chytridiomycota incertae sedis</taxon>
        <taxon>Neocallimastigomycetes</taxon>
        <taxon>Neocallimastigales</taxon>
        <taxon>Neocallimastigaceae</taxon>
        <taxon>Neocallimastix</taxon>
    </lineage>
</organism>
<feature type="transmembrane region" description="Helical" evidence="8">
    <location>
        <begin position="232"/>
        <end position="253"/>
    </location>
</feature>
<feature type="domain" description="Major facilitator superfamily (MFS) profile" evidence="9">
    <location>
        <begin position="20"/>
        <end position="468"/>
    </location>
</feature>
<feature type="transmembrane region" description="Helical" evidence="8">
    <location>
        <begin position="172"/>
        <end position="193"/>
    </location>
</feature>
<evidence type="ECO:0000313" key="10">
    <source>
        <dbReference type="EMBL" id="ORY64586.1"/>
    </source>
</evidence>
<dbReference type="PANTHER" id="PTHR42718">
    <property type="entry name" value="MAJOR FACILITATOR SUPERFAMILY MULTIDRUG TRANSPORTER MFSC"/>
    <property type="match status" value="1"/>
</dbReference>
<evidence type="ECO:0000256" key="7">
    <source>
        <dbReference type="ARBA" id="ARBA00023136"/>
    </source>
</evidence>
<keyword evidence="7 8" id="KW-0472">Membrane</keyword>
<feature type="transmembrane region" description="Helical" evidence="8">
    <location>
        <begin position="338"/>
        <end position="359"/>
    </location>
</feature>
<dbReference type="Gene3D" id="1.20.1720.10">
    <property type="entry name" value="Multidrug resistance protein D"/>
    <property type="match status" value="1"/>
</dbReference>
<feature type="transmembrane region" description="Helical" evidence="8">
    <location>
        <begin position="20"/>
        <end position="46"/>
    </location>
</feature>
<dbReference type="CDD" id="cd17503">
    <property type="entry name" value="MFS_LmrB_MDR_like"/>
    <property type="match status" value="1"/>
</dbReference>
<evidence type="ECO:0000256" key="8">
    <source>
        <dbReference type="SAM" id="Phobius"/>
    </source>
</evidence>
<keyword evidence="4" id="KW-1003">Cell membrane</keyword>
<protein>
    <submittedName>
        <fullName evidence="10">Major facilitator superfamily transporter</fullName>
    </submittedName>
</protein>
<evidence type="ECO:0000256" key="1">
    <source>
        <dbReference type="ARBA" id="ARBA00004651"/>
    </source>
</evidence>
<feature type="transmembrane region" description="Helical" evidence="8">
    <location>
        <begin position="371"/>
        <end position="389"/>
    </location>
</feature>
<dbReference type="InterPro" id="IPR004638">
    <property type="entry name" value="EmrB-like"/>
</dbReference>
<evidence type="ECO:0000256" key="2">
    <source>
        <dbReference type="ARBA" id="ARBA00008537"/>
    </source>
</evidence>
<comment type="subcellular location">
    <subcellularLocation>
        <location evidence="1">Cell membrane</location>
        <topology evidence="1">Multi-pass membrane protein</topology>
    </subcellularLocation>
</comment>
<feature type="transmembrane region" description="Helical" evidence="8">
    <location>
        <begin position="440"/>
        <end position="462"/>
    </location>
</feature>
<evidence type="ECO:0000313" key="11">
    <source>
        <dbReference type="Proteomes" id="UP000193920"/>
    </source>
</evidence>
<dbReference type="NCBIfam" id="TIGR00711">
    <property type="entry name" value="efflux_EmrB"/>
    <property type="match status" value="1"/>
</dbReference>
<dbReference type="OrthoDB" id="440553at2759"/>
<evidence type="ECO:0000259" key="9">
    <source>
        <dbReference type="PROSITE" id="PS50850"/>
    </source>
</evidence>
<keyword evidence="5 8" id="KW-0812">Transmembrane</keyword>
<keyword evidence="11" id="KW-1185">Reference proteome</keyword>